<dbReference type="OrthoDB" id="283883at2759"/>
<protein>
    <recommendedName>
        <fullName evidence="9">Vacuolar-sorting protein SNF8</fullName>
    </recommendedName>
</protein>
<dbReference type="Gene3D" id="6.10.140.180">
    <property type="match status" value="1"/>
</dbReference>
<evidence type="ECO:0000256" key="4">
    <source>
        <dbReference type="ARBA" id="ARBA00022448"/>
    </source>
</evidence>
<comment type="subunit">
    <text evidence="9">Component of the endosomal sorting complex required for transport II (ESCRT-II).</text>
</comment>
<dbReference type="RefSeq" id="XP_004178838.1">
    <property type="nucleotide sequence ID" value="XM_004178790.1"/>
</dbReference>
<evidence type="ECO:0000313" key="12">
    <source>
        <dbReference type="Proteomes" id="UP000002866"/>
    </source>
</evidence>
<evidence type="ECO:0000256" key="3">
    <source>
        <dbReference type="ARBA" id="ARBA00009834"/>
    </source>
</evidence>
<organism evidence="11 12">
    <name type="scientific">Henningerozyma blattae (strain ATCC 34711 / CBS 6284 / DSM 70876 / NBRC 10599 / NRRL Y-10934 / UCD 77-7)</name>
    <name type="common">Yeast</name>
    <name type="synonym">Tetrapisispora blattae</name>
    <dbReference type="NCBI Taxonomy" id="1071380"/>
    <lineage>
        <taxon>Eukaryota</taxon>
        <taxon>Fungi</taxon>
        <taxon>Dikarya</taxon>
        <taxon>Ascomycota</taxon>
        <taxon>Saccharomycotina</taxon>
        <taxon>Saccharomycetes</taxon>
        <taxon>Saccharomycetales</taxon>
        <taxon>Saccharomycetaceae</taxon>
        <taxon>Henningerozyma</taxon>
    </lineage>
</organism>
<evidence type="ECO:0000256" key="5">
    <source>
        <dbReference type="ARBA" id="ARBA00022490"/>
    </source>
</evidence>
<dbReference type="PANTHER" id="PTHR12806:SF0">
    <property type="entry name" value="VACUOLAR-SORTING PROTEIN SNF8"/>
    <property type="match status" value="1"/>
</dbReference>
<evidence type="ECO:0000256" key="2">
    <source>
        <dbReference type="ARBA" id="ARBA00004496"/>
    </source>
</evidence>
<dbReference type="GO" id="GO:0006623">
    <property type="term" value="P:protein targeting to vacuole"/>
    <property type="evidence" value="ECO:0007669"/>
    <property type="project" value="EnsemblFungi"/>
</dbReference>
<evidence type="ECO:0000256" key="6">
    <source>
        <dbReference type="ARBA" id="ARBA00022753"/>
    </source>
</evidence>
<keyword evidence="6" id="KW-0967">Endosome</keyword>
<dbReference type="SUPFAM" id="SSF46785">
    <property type="entry name" value="Winged helix' DNA-binding domain"/>
    <property type="match status" value="2"/>
</dbReference>
<dbReference type="InterPro" id="IPR016689">
    <property type="entry name" value="ESCRT-2_cplx_Snf8"/>
</dbReference>
<dbReference type="GO" id="GO:1904669">
    <property type="term" value="P:ATP export"/>
    <property type="evidence" value="ECO:0007669"/>
    <property type="project" value="EnsemblFungi"/>
</dbReference>
<dbReference type="GO" id="GO:0016604">
    <property type="term" value="C:nuclear body"/>
    <property type="evidence" value="ECO:0007669"/>
    <property type="project" value="EnsemblFungi"/>
</dbReference>
<dbReference type="GeneID" id="14494737"/>
<evidence type="ECO:0000256" key="7">
    <source>
        <dbReference type="ARBA" id="ARBA00022927"/>
    </source>
</evidence>
<dbReference type="InParanoid" id="I2GYW7"/>
<dbReference type="Pfam" id="PF04157">
    <property type="entry name" value="EAP30"/>
    <property type="match status" value="1"/>
</dbReference>
<dbReference type="InterPro" id="IPR040608">
    <property type="entry name" value="Snf8/Vps36"/>
</dbReference>
<evidence type="ECO:0000256" key="1">
    <source>
        <dbReference type="ARBA" id="ARBA00004481"/>
    </source>
</evidence>
<accession>I2GYW7</accession>
<keyword evidence="7 9" id="KW-0653">Protein transport</keyword>
<evidence type="ECO:0000256" key="8">
    <source>
        <dbReference type="ARBA" id="ARBA00023136"/>
    </source>
</evidence>
<dbReference type="HOGENOM" id="CLU_070147_0_1_1"/>
<dbReference type="AlphaFoldDB" id="I2GYW7"/>
<dbReference type="PANTHER" id="PTHR12806">
    <property type="entry name" value="EAP30 SUBUNIT OF ELL COMPLEX"/>
    <property type="match status" value="1"/>
</dbReference>
<sequence>MNHKKFGLAAFSNPNDKGYADIGSNVLNKQNDELNNQLQIFQKRLIEFAKKHNAEIKENPEFRSKFIRMCSIIGIDPLQLFDKDKHLFNVEDFYYEICVKIIEICRKTKDVNGGIISFDELLNIYFKDIRKINKEELEKSINMIKSLDGGFEIFEIRGIKFLRSVPNELTSDQTKILEICSILGYSSISLLKANLDWKTIRSRSVLKEMVSNGLLWVDEQAGNETLYWDPSYITRNMDTRNTHI</sequence>
<keyword evidence="5" id="KW-0963">Cytoplasm</keyword>
<evidence type="ECO:0000256" key="10">
    <source>
        <dbReference type="SAM" id="Coils"/>
    </source>
</evidence>
<dbReference type="eggNOG" id="KOG3341">
    <property type="taxonomic scope" value="Eukaryota"/>
</dbReference>
<evidence type="ECO:0000256" key="9">
    <source>
        <dbReference type="PIRNR" id="PIRNR017215"/>
    </source>
</evidence>
<evidence type="ECO:0000313" key="11">
    <source>
        <dbReference type="EMBL" id="CCH59319.1"/>
    </source>
</evidence>
<gene>
    <name evidence="11" type="primary">TBLA0B04850</name>
    <name evidence="11" type="ORF">TBLA_0B04850</name>
</gene>
<keyword evidence="12" id="KW-1185">Reference proteome</keyword>
<dbReference type="GO" id="GO:0000814">
    <property type="term" value="C:ESCRT II complex"/>
    <property type="evidence" value="ECO:0007669"/>
    <property type="project" value="UniProtKB-UniRule"/>
</dbReference>
<dbReference type="Proteomes" id="UP000002866">
    <property type="component" value="Chromosome 2"/>
</dbReference>
<proteinExistence type="inferred from homology"/>
<dbReference type="FunFam" id="1.10.10.10:FF:000397">
    <property type="entry name" value="Vacuolar-sorting protein SNF8"/>
    <property type="match status" value="1"/>
</dbReference>
<keyword evidence="4 9" id="KW-0813">Transport</keyword>
<dbReference type="STRING" id="1071380.I2GYW7"/>
<name>I2GYW7_HENB6</name>
<dbReference type="GO" id="GO:0043328">
    <property type="term" value="P:protein transport to vacuole involved in ubiquitin-dependent protein catabolic process via the multivesicular body sorting pathway"/>
    <property type="evidence" value="ECO:0007669"/>
    <property type="project" value="EnsemblFungi"/>
</dbReference>
<comment type="function">
    <text evidence="9">Component of the endosomal sorting complex required for transport II (ESCRT-II), which is required for multivesicular body (MVB) formation and sorting of endosomal cargo proteins into MVBs.</text>
</comment>
<keyword evidence="10" id="KW-0175">Coiled coil</keyword>
<reference evidence="11 12" key="1">
    <citation type="journal article" date="2011" name="Proc. Natl. Acad. Sci. U.S.A.">
        <title>Evolutionary erosion of yeast sex chromosomes by mating-type switching accidents.</title>
        <authorList>
            <person name="Gordon J.L."/>
            <person name="Armisen D."/>
            <person name="Proux-Wera E."/>
            <person name="Oheigeartaigh S.S."/>
            <person name="Byrne K.P."/>
            <person name="Wolfe K.H."/>
        </authorList>
    </citation>
    <scope>NUCLEOTIDE SEQUENCE [LARGE SCALE GENOMIC DNA]</scope>
    <source>
        <strain evidence="12">ATCC 34711 / CBS 6284 / DSM 70876 / NBRC 10599 / NRRL Y-10934 / UCD 77-7</strain>
    </source>
</reference>
<dbReference type="PIRSF" id="PIRSF017215">
    <property type="entry name" value="ESCRT2_Vps22"/>
    <property type="match status" value="1"/>
</dbReference>
<dbReference type="InterPro" id="IPR036388">
    <property type="entry name" value="WH-like_DNA-bd_sf"/>
</dbReference>
<dbReference type="EMBL" id="HE806317">
    <property type="protein sequence ID" value="CCH59319.1"/>
    <property type="molecule type" value="Genomic_DNA"/>
</dbReference>
<feature type="coiled-coil region" evidence="10">
    <location>
        <begin position="24"/>
        <end position="51"/>
    </location>
</feature>
<comment type="subcellular location">
    <subcellularLocation>
        <location evidence="2">Cytoplasm</location>
    </subcellularLocation>
    <subcellularLocation>
        <location evidence="1">Endosome membrane</location>
        <topology evidence="1">Peripheral membrane protein</topology>
    </subcellularLocation>
</comment>
<dbReference type="KEGG" id="tbl:TBLA_0B04850"/>
<keyword evidence="8" id="KW-0472">Membrane</keyword>
<dbReference type="FunCoup" id="I2GYW7">
    <property type="interactions" value="705"/>
</dbReference>
<dbReference type="GO" id="GO:0000742">
    <property type="term" value="P:karyogamy involved in conjugation with cellular fusion"/>
    <property type="evidence" value="ECO:0007669"/>
    <property type="project" value="EnsemblFungi"/>
</dbReference>
<dbReference type="Gene3D" id="1.10.10.10">
    <property type="entry name" value="Winged helix-like DNA-binding domain superfamily/Winged helix DNA-binding domain"/>
    <property type="match status" value="2"/>
</dbReference>
<dbReference type="OMA" id="QIVEVCM"/>
<comment type="similarity">
    <text evidence="3 9">Belongs to the SNF8 family.</text>
</comment>
<dbReference type="GO" id="GO:0000122">
    <property type="term" value="P:negative regulation of transcription by RNA polymerase II"/>
    <property type="evidence" value="ECO:0007669"/>
    <property type="project" value="EnsemblFungi"/>
</dbReference>
<dbReference type="InterPro" id="IPR036390">
    <property type="entry name" value="WH_DNA-bd_sf"/>
</dbReference>